<dbReference type="InParanoid" id="F8A9G0"/>
<dbReference type="PATRIC" id="fig|667014.3.peg.221"/>
<keyword evidence="2" id="KW-0694">RNA-binding</keyword>
<dbReference type="GO" id="GO:0003723">
    <property type="term" value="F:RNA binding"/>
    <property type="evidence" value="ECO:0007669"/>
    <property type="project" value="UniProtKB-KW"/>
</dbReference>
<proteinExistence type="inferred from homology"/>
<feature type="domain" description="CRISPR associated protein Cas6 C-terminal" evidence="6">
    <location>
        <begin position="125"/>
        <end position="270"/>
    </location>
</feature>
<dbReference type="PaxDb" id="667014-Thein_0216"/>
<evidence type="ECO:0000256" key="2">
    <source>
        <dbReference type="ARBA" id="ARBA00022884"/>
    </source>
</evidence>
<dbReference type="Gene3D" id="3.30.70.1900">
    <property type="match status" value="1"/>
</dbReference>
<evidence type="ECO:0000256" key="1">
    <source>
        <dbReference type="ARBA" id="ARBA00005937"/>
    </source>
</evidence>
<dbReference type="AlphaFoldDB" id="F8A9G0"/>
<evidence type="ECO:0000313" key="7">
    <source>
        <dbReference type="EMBL" id="AEH44101.1"/>
    </source>
</evidence>
<dbReference type="GO" id="GO:0051607">
    <property type="term" value="P:defense response to virus"/>
    <property type="evidence" value="ECO:0007669"/>
    <property type="project" value="UniProtKB-KW"/>
</dbReference>
<dbReference type="Gene3D" id="3.30.70.1890">
    <property type="match status" value="1"/>
</dbReference>
<dbReference type="CDD" id="cd21140">
    <property type="entry name" value="Cas6_I-like"/>
    <property type="match status" value="1"/>
</dbReference>
<dbReference type="Proteomes" id="UP000006793">
    <property type="component" value="Chromosome"/>
</dbReference>
<dbReference type="InterPro" id="IPR010156">
    <property type="entry name" value="CRISPR-assoc_prot_Cas6"/>
</dbReference>
<dbReference type="STRING" id="667014.Thein_0216"/>
<dbReference type="EMBL" id="CP002683">
    <property type="protein sequence ID" value="AEH44101.1"/>
    <property type="molecule type" value="Genomic_DNA"/>
</dbReference>
<reference evidence="8" key="1">
    <citation type="submission" date="2011-04" db="EMBL/GenBank/DDBJ databases">
        <title>The complete genome of Thermodesulfatator indicus DSM 15286.</title>
        <authorList>
            <person name="Lucas S."/>
            <person name="Copeland A."/>
            <person name="Lapidus A."/>
            <person name="Bruce D."/>
            <person name="Goodwin L."/>
            <person name="Pitluck S."/>
            <person name="Peters L."/>
            <person name="Kyrpides N."/>
            <person name="Mavromatis K."/>
            <person name="Pagani I."/>
            <person name="Ivanova N."/>
            <person name="Saunders L."/>
            <person name="Detter J.C."/>
            <person name="Tapia R."/>
            <person name="Han C."/>
            <person name="Land M."/>
            <person name="Hauser L."/>
            <person name="Markowitz V."/>
            <person name="Cheng J.-F."/>
            <person name="Hugenholtz P."/>
            <person name="Woyke T."/>
            <person name="Wu D."/>
            <person name="Spring S."/>
            <person name="Schroeder M."/>
            <person name="Brambilla E."/>
            <person name="Klenk H.-P."/>
            <person name="Eisen J.A."/>
        </authorList>
    </citation>
    <scope>NUCLEOTIDE SEQUENCE [LARGE SCALE GENOMIC DNA]</scope>
    <source>
        <strain evidence="8">DSM 15286 / JCM 11887 / CIR29812</strain>
    </source>
</reference>
<comment type="similarity">
    <text evidence="1">Belongs to the CRISPR-associated protein Cas6/Cse3/CasE family.</text>
</comment>
<keyword evidence="8" id="KW-1185">Reference proteome</keyword>
<keyword evidence="3" id="KW-0051">Antiviral defense</keyword>
<dbReference type="InterPro" id="IPR049435">
    <property type="entry name" value="Cas_Cas6_C"/>
</dbReference>
<feature type="site" description="Transition state stabilizer" evidence="4">
    <location>
        <position position="53"/>
    </location>
</feature>
<dbReference type="NCBIfam" id="TIGR01877">
    <property type="entry name" value="cas_cas6"/>
    <property type="match status" value="1"/>
</dbReference>
<dbReference type="eggNOG" id="COG1583">
    <property type="taxonomic scope" value="Bacteria"/>
</dbReference>
<evidence type="ECO:0000259" key="6">
    <source>
        <dbReference type="Pfam" id="PF01881"/>
    </source>
</evidence>
<evidence type="ECO:0000256" key="4">
    <source>
        <dbReference type="PIRSR" id="PIRSR005054-1"/>
    </source>
</evidence>
<dbReference type="PANTHER" id="PTHR36984:SF1">
    <property type="entry name" value="CRISPR-ASSOCIATED ENDORIBONUCLEASE CAS6 1"/>
    <property type="match status" value="1"/>
</dbReference>
<dbReference type="Pfam" id="PF21350">
    <property type="entry name" value="Cas6_I-A"/>
    <property type="match status" value="1"/>
</dbReference>
<dbReference type="PANTHER" id="PTHR36984">
    <property type="entry name" value="CRISPR-ASSOCIATED ENDORIBONUCLEASE CAS6 1"/>
    <property type="match status" value="1"/>
</dbReference>
<dbReference type="HOGENOM" id="CLU_089858_2_0_0"/>
<feature type="active site" description="Proton acceptor" evidence="5">
    <location>
        <position position="29"/>
    </location>
</feature>
<dbReference type="InterPro" id="IPR045747">
    <property type="entry name" value="CRISPR-assoc_prot_Cas6_N_sf"/>
</dbReference>
<dbReference type="GO" id="GO:0016788">
    <property type="term" value="F:hydrolase activity, acting on ester bonds"/>
    <property type="evidence" value="ECO:0007669"/>
    <property type="project" value="InterPro"/>
</dbReference>
<dbReference type="OrthoDB" id="9797488at2"/>
<dbReference type="KEGG" id="tid:Thein_0216"/>
<dbReference type="RefSeq" id="WP_013906848.1">
    <property type="nucleotide sequence ID" value="NC_015681.1"/>
</dbReference>
<gene>
    <name evidence="7" type="ordered locus">Thein_0216</name>
</gene>
<evidence type="ECO:0000256" key="5">
    <source>
        <dbReference type="PIRSR" id="PIRSR005054-50"/>
    </source>
</evidence>
<dbReference type="Pfam" id="PF01881">
    <property type="entry name" value="Cas_Cas6_C"/>
    <property type="match status" value="1"/>
</dbReference>
<name>F8A9G0_THEID</name>
<dbReference type="PIRSF" id="PIRSF005054">
    <property type="entry name" value="PF1131"/>
    <property type="match status" value="1"/>
</dbReference>
<evidence type="ECO:0000256" key="3">
    <source>
        <dbReference type="ARBA" id="ARBA00023118"/>
    </source>
</evidence>
<accession>F8A9G0</accession>
<feature type="active site" description="Proton donor" evidence="5">
    <location>
        <position position="41"/>
    </location>
</feature>
<evidence type="ECO:0000313" key="8">
    <source>
        <dbReference type="Proteomes" id="UP000006793"/>
    </source>
</evidence>
<reference evidence="7 8" key="2">
    <citation type="journal article" date="2012" name="Stand. Genomic Sci.">
        <title>Complete genome sequence of the thermophilic sulfate-reducing ocean bacterium Thermodesulfatator indicus type strain (CIR29812(T)).</title>
        <authorList>
            <person name="Anderson I."/>
            <person name="Saunders E."/>
            <person name="Lapidus A."/>
            <person name="Nolan M."/>
            <person name="Lucas S."/>
            <person name="Tice H."/>
            <person name="Del Rio T.G."/>
            <person name="Cheng J.F."/>
            <person name="Han C."/>
            <person name="Tapia R."/>
            <person name="Goodwin L.A."/>
            <person name="Pitluck S."/>
            <person name="Liolios K."/>
            <person name="Mavromatis K."/>
            <person name="Pagani I."/>
            <person name="Ivanova N."/>
            <person name="Mikhailova N."/>
            <person name="Pati A."/>
            <person name="Chen A."/>
            <person name="Palaniappan K."/>
            <person name="Land M."/>
            <person name="Hauser L."/>
            <person name="Jeffries C.D."/>
            <person name="Chang Y.J."/>
            <person name="Brambilla E.M."/>
            <person name="Rohde M."/>
            <person name="Spring S."/>
            <person name="Goker M."/>
            <person name="Detter J.C."/>
            <person name="Woyke T."/>
            <person name="Bristow J."/>
            <person name="Eisen J.A."/>
            <person name="Markowitz V."/>
            <person name="Hugenholtz P."/>
            <person name="Kyrpides N.C."/>
            <person name="Klenk H.P."/>
        </authorList>
    </citation>
    <scope>NUCLEOTIDE SEQUENCE [LARGE SCALE GENOMIC DNA]</scope>
    <source>
        <strain evidence="8">DSM 15286 / JCM 11887 / CIR29812</strain>
    </source>
</reference>
<protein>
    <submittedName>
        <fullName evidence="7">CRISPR-associated protein Cas6</fullName>
    </submittedName>
</protein>
<organism evidence="7 8">
    <name type="scientific">Thermodesulfatator indicus (strain DSM 15286 / JCM 11887 / CIR29812)</name>
    <dbReference type="NCBI Taxonomy" id="667014"/>
    <lineage>
        <taxon>Bacteria</taxon>
        <taxon>Pseudomonadati</taxon>
        <taxon>Thermodesulfobacteriota</taxon>
        <taxon>Thermodesulfobacteria</taxon>
        <taxon>Thermodesulfobacteriales</taxon>
        <taxon>Thermodesulfatatoraceae</taxon>
        <taxon>Thermodesulfatator</taxon>
    </lineage>
</organism>
<sequence>MRISIVFKGPKEGLTLPVHYNHLVQAFIYRSLDATLASFYHERGFAYGKRRFKLFTFSRLLGKERKFNPEKREITFHGRVKLKISAVDDRLLESFATHLVREGQFRLGENLCEIEAVEVEMPVSAKGPLIVRALSPITIHSTLYTPEGKKKTYFYTPFESEFSAKIFENLMRKARALWGEEAELPPLNGAYIRPFRVSKKNEVIIGFKKLRESEEEGKYERSETPGKSRNFWIKGWTGLYELALPEPYFTLAYHAGLGARNSQGFGMIEVVK</sequence>